<evidence type="ECO:0000313" key="5">
    <source>
        <dbReference type="Proteomes" id="UP000683557"/>
    </source>
</evidence>
<dbReference type="Proteomes" id="UP000683557">
    <property type="component" value="Chromosome"/>
</dbReference>
<dbReference type="PANTHER" id="PTHR30349">
    <property type="entry name" value="PHAGE INTEGRASE-RELATED"/>
    <property type="match status" value="1"/>
</dbReference>
<reference evidence="4 5" key="1">
    <citation type="submission" date="2021-06" db="EMBL/GenBank/DDBJ databases">
        <title>Gemonas diversity in paddy soil.</title>
        <authorList>
            <person name="Liu G."/>
        </authorList>
    </citation>
    <scope>NUCLEOTIDE SEQUENCE [LARGE SCALE GENOMIC DNA]</scope>
    <source>
        <strain evidence="4 5">RG10</strain>
    </source>
</reference>
<dbReference type="InterPro" id="IPR002104">
    <property type="entry name" value="Integrase_catalytic"/>
</dbReference>
<evidence type="ECO:0000313" key="4">
    <source>
        <dbReference type="EMBL" id="QWV94874.1"/>
    </source>
</evidence>
<proteinExistence type="inferred from homology"/>
<accession>A0ABX8JBB4</accession>
<keyword evidence="5" id="KW-1185">Reference proteome</keyword>
<evidence type="ECO:0000259" key="3">
    <source>
        <dbReference type="PROSITE" id="PS51898"/>
    </source>
</evidence>
<comment type="similarity">
    <text evidence="1">Belongs to the 'phage' integrase family.</text>
</comment>
<protein>
    <submittedName>
        <fullName evidence="4">Site-specific integrase</fullName>
    </submittedName>
</protein>
<dbReference type="PROSITE" id="PS51898">
    <property type="entry name" value="TYR_RECOMBINASE"/>
    <property type="match status" value="1"/>
</dbReference>
<dbReference type="PANTHER" id="PTHR30349:SF41">
    <property type="entry name" value="INTEGRASE_RECOMBINASE PROTEIN MJ0367-RELATED"/>
    <property type="match status" value="1"/>
</dbReference>
<organism evidence="4 5">
    <name type="scientific">Geomonas oryzisoli</name>
    <dbReference type="NCBI Taxonomy" id="2847992"/>
    <lineage>
        <taxon>Bacteria</taxon>
        <taxon>Pseudomonadati</taxon>
        <taxon>Thermodesulfobacteriota</taxon>
        <taxon>Desulfuromonadia</taxon>
        <taxon>Geobacterales</taxon>
        <taxon>Geobacteraceae</taxon>
        <taxon>Geomonas</taxon>
    </lineage>
</organism>
<dbReference type="Pfam" id="PF00589">
    <property type="entry name" value="Phage_integrase"/>
    <property type="match status" value="1"/>
</dbReference>
<dbReference type="InterPro" id="IPR050090">
    <property type="entry name" value="Tyrosine_recombinase_XerCD"/>
</dbReference>
<evidence type="ECO:0000256" key="2">
    <source>
        <dbReference type="ARBA" id="ARBA00023125"/>
    </source>
</evidence>
<dbReference type="InterPro" id="IPR046668">
    <property type="entry name" value="DUF6538"/>
</dbReference>
<dbReference type="EMBL" id="CP076723">
    <property type="protein sequence ID" value="QWV94874.1"/>
    <property type="molecule type" value="Genomic_DNA"/>
</dbReference>
<gene>
    <name evidence="4" type="ORF">KP004_06770</name>
</gene>
<keyword evidence="2" id="KW-0238">DNA-binding</keyword>
<evidence type="ECO:0000256" key="1">
    <source>
        <dbReference type="ARBA" id="ARBA00008857"/>
    </source>
</evidence>
<dbReference type="CDD" id="cd01184">
    <property type="entry name" value="INT_C_like_1"/>
    <property type="match status" value="1"/>
</dbReference>
<feature type="domain" description="Tyr recombinase" evidence="3">
    <location>
        <begin position="227"/>
        <end position="421"/>
    </location>
</feature>
<dbReference type="Pfam" id="PF20172">
    <property type="entry name" value="DUF6538"/>
    <property type="match status" value="1"/>
</dbReference>
<sequence length="435" mass="50007">MSYPTHITCRNGYFYYRVKVPVDLQPHFPTHFITKSLKTTDLSVAKTISVNLEHSVQRVFTLLRTGMLDGEMITKLISEILPTTRRQLVKTLPDIPAKKHPLSKMIKQYIEFKEPEWTPKTKLEMGGVFRFLLELLGDVDVTDITRQAVLDLRANLMRLPPNLHKRYPDQTIQQLLDRSDIHHMSTKSVNKHVGGIGGLLRYCLDIGVVTVNCATGLKLSEKGRVDEERSSYDVDDLKSIVANLPRKPTLPERYWIPLIGCYSGMRLNEICQLYVEDVQLVEGVWCFSINGAKDKRLKNQASERVLPIHSKLIGLGFIEHWEKVKKAGAPRLWPNLTWTEVHGYSNSFGNWYQRFNREHVTKDPKKVFHSFRHLVTDTLKQAGVQDSLIAELVGHSHGNHAMTMSRYGKRYQPKVLLESLKLLDYGVEIRPWQSS</sequence>
<name>A0ABX8JBB4_9BACT</name>